<dbReference type="Proteomes" id="UP000011648">
    <property type="component" value="Unassembled WGS sequence"/>
</dbReference>
<keyword evidence="2" id="KW-1185">Reference proteome</keyword>
<evidence type="ECO:0000313" key="2">
    <source>
        <dbReference type="Proteomes" id="UP000011648"/>
    </source>
</evidence>
<organism evidence="1 2">
    <name type="scientific">Natrialba taiwanensis DSM 12281</name>
    <dbReference type="NCBI Taxonomy" id="1230458"/>
    <lineage>
        <taxon>Archaea</taxon>
        <taxon>Methanobacteriati</taxon>
        <taxon>Methanobacteriota</taxon>
        <taxon>Stenosarchaea group</taxon>
        <taxon>Halobacteria</taxon>
        <taxon>Halobacteriales</taxon>
        <taxon>Natrialbaceae</taxon>
        <taxon>Natrialba</taxon>
    </lineage>
</organism>
<dbReference type="AlphaFoldDB" id="M0AEP5"/>
<sequence length="216" mass="23938">MLTDEGPLATNSLQTRLDSGDRTLHETVEYGEKLGFVSEHDGELKPSTEIMIEASAEDSDWSVERAFRRGIEQYEPYRTVIETISTNEPLPEVLAKQSIKKEITQEALEDAIESTVTERAVLLLLKTLHHAGLGSFVHGRKGYPTRVEVTDDFDQYCRTVITSRGQEAIQTARSGAPDSELDSITFSVEVDVSTSSPEEVAALVSRIQSVLRSHSE</sequence>
<reference evidence="1 2" key="1">
    <citation type="journal article" date="2014" name="PLoS Genet.">
        <title>Phylogenetically driven sequencing of extremely halophilic archaea reveals strategies for static and dynamic osmo-response.</title>
        <authorList>
            <person name="Becker E.A."/>
            <person name="Seitzer P.M."/>
            <person name="Tritt A."/>
            <person name="Larsen D."/>
            <person name="Krusor M."/>
            <person name="Yao A.I."/>
            <person name="Wu D."/>
            <person name="Madern D."/>
            <person name="Eisen J.A."/>
            <person name="Darling A.E."/>
            <person name="Facciotti M.T."/>
        </authorList>
    </citation>
    <scope>NUCLEOTIDE SEQUENCE [LARGE SCALE GENOMIC DNA]</scope>
    <source>
        <strain evidence="1 2">DSM 12281</strain>
    </source>
</reference>
<name>M0AEP5_9EURY</name>
<comment type="caution">
    <text evidence="1">The sequence shown here is derived from an EMBL/GenBank/DDBJ whole genome shotgun (WGS) entry which is preliminary data.</text>
</comment>
<dbReference type="EMBL" id="AOIL01000001">
    <property type="protein sequence ID" value="ELY96876.1"/>
    <property type="molecule type" value="Genomic_DNA"/>
</dbReference>
<protein>
    <submittedName>
        <fullName evidence="1">Uncharacterized protein</fullName>
    </submittedName>
</protein>
<evidence type="ECO:0000313" key="1">
    <source>
        <dbReference type="EMBL" id="ELY96876.1"/>
    </source>
</evidence>
<accession>M0AEP5</accession>
<proteinExistence type="predicted"/>
<gene>
    <name evidence="1" type="ORF">C484_00540</name>
</gene>